<name>K2JCP3_9RHOB</name>
<dbReference type="RefSeq" id="WP_009571457.1">
    <property type="nucleotide sequence ID" value="NZ_AMRK01000003.1"/>
</dbReference>
<keyword evidence="2" id="KW-0472">Membrane</keyword>
<dbReference type="InterPro" id="IPR051082">
    <property type="entry name" value="Pentapeptide-BTB/POZ_domain"/>
</dbReference>
<feature type="transmembrane region" description="Helical" evidence="2">
    <location>
        <begin position="16"/>
        <end position="34"/>
    </location>
</feature>
<dbReference type="eggNOG" id="COG1357">
    <property type="taxonomic scope" value="Bacteria"/>
</dbReference>
<feature type="transmembrane region" description="Helical" evidence="2">
    <location>
        <begin position="54"/>
        <end position="76"/>
    </location>
</feature>
<dbReference type="Pfam" id="PF00805">
    <property type="entry name" value="Pentapeptide"/>
    <property type="match status" value="1"/>
</dbReference>
<organism evidence="3 4">
    <name type="scientific">Celeribacter baekdonensis B30</name>
    <dbReference type="NCBI Taxonomy" id="1208323"/>
    <lineage>
        <taxon>Bacteria</taxon>
        <taxon>Pseudomonadati</taxon>
        <taxon>Pseudomonadota</taxon>
        <taxon>Alphaproteobacteria</taxon>
        <taxon>Rhodobacterales</taxon>
        <taxon>Roseobacteraceae</taxon>
        <taxon>Celeribacter</taxon>
    </lineage>
</organism>
<keyword evidence="2" id="KW-0812">Transmembrane</keyword>
<dbReference type="AlphaFoldDB" id="K2JCP3"/>
<feature type="region of interest" description="Disordered" evidence="1">
    <location>
        <begin position="233"/>
        <end position="253"/>
    </location>
</feature>
<dbReference type="PANTHER" id="PTHR14136">
    <property type="entry name" value="BTB_POZ DOMAIN-CONTAINING PROTEIN KCTD9"/>
    <property type="match status" value="1"/>
</dbReference>
<accession>K2JCP3</accession>
<feature type="transmembrane region" description="Helical" evidence="2">
    <location>
        <begin position="96"/>
        <end position="121"/>
    </location>
</feature>
<dbReference type="PATRIC" id="fig|1208323.3.peg.1564"/>
<proteinExistence type="predicted"/>
<reference evidence="3 4" key="1">
    <citation type="submission" date="2012-09" db="EMBL/GenBank/DDBJ databases">
        <title>Celeribacter baekdonensis B30 Genome Sequencing.</title>
        <authorList>
            <person name="Wang W."/>
        </authorList>
    </citation>
    <scope>NUCLEOTIDE SEQUENCE [LARGE SCALE GENOMIC DNA]</scope>
    <source>
        <strain evidence="3 4">B30</strain>
    </source>
</reference>
<dbReference type="OrthoDB" id="7837851at2"/>
<dbReference type="SUPFAM" id="SSF141571">
    <property type="entry name" value="Pentapeptide repeat-like"/>
    <property type="match status" value="1"/>
</dbReference>
<evidence type="ECO:0000256" key="2">
    <source>
        <dbReference type="SAM" id="Phobius"/>
    </source>
</evidence>
<dbReference type="EMBL" id="AMRK01000003">
    <property type="protein sequence ID" value="EKE72823.1"/>
    <property type="molecule type" value="Genomic_DNA"/>
</dbReference>
<sequence>MTDFMNRLTQMLSTPWVPWIILGVISVGVLLGQVQKTGPSKPLRFSETGWLNALGWFSVLFSPVLILLFLSVLFMLGQVGWKIVTGDTIREGSDNLRWYVLSFVGLLTALGGIIGTPLALLRVWTTERQTKTAEQGHITDRINKAVEGLGATKQVRRQRRNKKGDLLYEDNAENKPDFKKPIIEDVTEPNIEVRVGAIFALERIAQDSLRDHVQIMEILCSYIRDNSPAQGAINKARPGLPNYTGSTDKTDHRDIPRLSVDIQTALTVIGRRTEKQREKEIKTGMGTISLAGCNFQKFVGKNLDFSGLDFSGSWFGEAHLTDCDFSGCEFENSTLDDGSMIRCNLKDVDAKGAIFSDRLLPGTSFEGANLFRASFKGSRLIENLNYGPRVNLAYANLVETHLDHQDLRDALNSSPVFLSSLTVEKSFDYSLFLQSNLDLLKKPSSASAEHQNFISQIMSQIANDPRVGILNWEDRYLPTYDFNVAEQWSSWKETRGYTFKKYKQ</sequence>
<dbReference type="STRING" id="1208323.B30_07566"/>
<evidence type="ECO:0000313" key="3">
    <source>
        <dbReference type="EMBL" id="EKE72823.1"/>
    </source>
</evidence>
<dbReference type="Gene3D" id="2.160.20.80">
    <property type="entry name" value="E3 ubiquitin-protein ligase SopA"/>
    <property type="match status" value="1"/>
</dbReference>
<evidence type="ECO:0000313" key="4">
    <source>
        <dbReference type="Proteomes" id="UP000006762"/>
    </source>
</evidence>
<comment type="caution">
    <text evidence="3">The sequence shown here is derived from an EMBL/GenBank/DDBJ whole genome shotgun (WGS) entry which is preliminary data.</text>
</comment>
<keyword evidence="2" id="KW-1133">Transmembrane helix</keyword>
<gene>
    <name evidence="3" type="ORF">B30_07566</name>
</gene>
<evidence type="ECO:0000256" key="1">
    <source>
        <dbReference type="SAM" id="MobiDB-lite"/>
    </source>
</evidence>
<dbReference type="PANTHER" id="PTHR14136:SF25">
    <property type="entry name" value="BTB_POZ DOMAIN-CONTAINING PROTEIN"/>
    <property type="match status" value="1"/>
</dbReference>
<keyword evidence="4" id="KW-1185">Reference proteome</keyword>
<protein>
    <submittedName>
        <fullName evidence="3">Pentapeptide repeat-containing protein</fullName>
    </submittedName>
</protein>
<dbReference type="InterPro" id="IPR001646">
    <property type="entry name" value="5peptide_repeat"/>
</dbReference>
<dbReference type="Proteomes" id="UP000006762">
    <property type="component" value="Unassembled WGS sequence"/>
</dbReference>